<dbReference type="PANTHER" id="PTHR12613:SF0">
    <property type="entry name" value="ERO1-LIKE PROTEIN"/>
    <property type="match status" value="1"/>
</dbReference>
<dbReference type="Pfam" id="PF04137">
    <property type="entry name" value="ERO1"/>
    <property type="match status" value="1"/>
</dbReference>
<evidence type="ECO:0000256" key="8">
    <source>
        <dbReference type="ARBA" id="ARBA00022824"/>
    </source>
</evidence>
<comment type="subunit">
    <text evidence="4">May function both as a monomer and a homodimer.</text>
</comment>
<organism evidence="20 21">
    <name type="scientific">Paramarasmius palmivorus</name>
    <dbReference type="NCBI Taxonomy" id="297713"/>
    <lineage>
        <taxon>Eukaryota</taxon>
        <taxon>Fungi</taxon>
        <taxon>Dikarya</taxon>
        <taxon>Basidiomycota</taxon>
        <taxon>Agaricomycotina</taxon>
        <taxon>Agaricomycetes</taxon>
        <taxon>Agaricomycetidae</taxon>
        <taxon>Agaricales</taxon>
        <taxon>Marasmiineae</taxon>
        <taxon>Marasmiaceae</taxon>
        <taxon>Paramarasmius</taxon>
    </lineage>
</organism>
<comment type="caution">
    <text evidence="20">The sequence shown here is derived from an EMBL/GenBank/DDBJ whole genome shotgun (WGS) entry which is preliminary data.</text>
</comment>
<evidence type="ECO:0000256" key="9">
    <source>
        <dbReference type="ARBA" id="ARBA00022827"/>
    </source>
</evidence>
<feature type="disulfide bond" description="Redox-active" evidence="18">
    <location>
        <begin position="115"/>
        <end position="120"/>
    </location>
</feature>
<keyword evidence="9 17" id="KW-0274">FAD</keyword>
<feature type="binding site" evidence="17">
    <location>
        <position position="181"/>
    </location>
    <ligand>
        <name>FAD</name>
        <dbReference type="ChEBI" id="CHEBI:57692"/>
    </ligand>
</feature>
<evidence type="ECO:0000313" key="21">
    <source>
        <dbReference type="Proteomes" id="UP001383192"/>
    </source>
</evidence>
<sequence length="504" mass="56811">MKGGLYPIFFSIIASSCLGFDKLLQQSDALSGRSSAQGAFQEETLKLDLGVDVKQCQNLQPTGPIEATLCDYETVDSVKKGLYENLRDLVKAPFFRYLQMDLYRGCPFWDDNAMCTEATCALQTIDEKDVPEKWRSKTLSKVDPIANYDALAGCYYRDSDYCYLEDPKVGDYFDLSLIPERYTGYAGEGARQIWRTIYQENCFAPSSLQSSLTQTEGSEQTCIEERVYYKVISGLHASVSTHICLDYLNHTSGEWAPNLQCYINRVAAHPERLEYIYFDTVILLRAIARLGPHLSLYDYADPSDVDTPSRLKNVLEIAQEAGKFDETSLFNGINAQAMKEEFKTHFRNVSRIMDCIDCDQCRLWGKVQTMGLATALKVLFEIDETSLSRSHSGNVLHRSEVVALFNTLHRFSESLHAVDVFRRLAKDSDPDLSLPAAIEDRPNTTAEASRRRVEALIQFCKESTAECMGAVSSIWSRGLKSIESLFGTHIAERMDGSAGRYEEL</sequence>
<feature type="active site" description="Nucleophile" evidence="16">
    <location>
        <position position="358"/>
    </location>
</feature>
<evidence type="ECO:0000256" key="5">
    <source>
        <dbReference type="ARBA" id="ARBA00022448"/>
    </source>
</evidence>
<evidence type="ECO:0000313" key="20">
    <source>
        <dbReference type="EMBL" id="KAK7044076.1"/>
    </source>
</evidence>
<proteinExistence type="inferred from homology"/>
<protein>
    <submittedName>
        <fullName evidence="20">Endoplasmic oxidoreductin-1</fullName>
    </submittedName>
</protein>
<dbReference type="InterPro" id="IPR037192">
    <property type="entry name" value="ERO1-like_sf"/>
</dbReference>
<keyword evidence="7 19" id="KW-0732">Signal</keyword>
<evidence type="ECO:0000256" key="1">
    <source>
        <dbReference type="ARBA" id="ARBA00001974"/>
    </source>
</evidence>
<feature type="disulfide bond" description="Redox-active" evidence="18">
    <location>
        <begin position="358"/>
        <end position="361"/>
    </location>
</feature>
<evidence type="ECO:0000256" key="10">
    <source>
        <dbReference type="ARBA" id="ARBA00022982"/>
    </source>
</evidence>
<evidence type="ECO:0000256" key="6">
    <source>
        <dbReference type="ARBA" id="ARBA00022630"/>
    </source>
</evidence>
<keyword evidence="15" id="KW-0676">Redox-active center</keyword>
<dbReference type="GO" id="GO:0034975">
    <property type="term" value="P:protein folding in endoplasmic reticulum"/>
    <property type="evidence" value="ECO:0007669"/>
    <property type="project" value="InterPro"/>
</dbReference>
<feature type="active site" evidence="16">
    <location>
        <position position="361"/>
    </location>
</feature>
<keyword evidence="6" id="KW-0285">Flavoprotein</keyword>
<evidence type="ECO:0000256" key="2">
    <source>
        <dbReference type="ARBA" id="ARBA00004367"/>
    </source>
</evidence>
<name>A0AAW0CZY9_9AGAR</name>
<feature type="chain" id="PRO_5043609160" evidence="19">
    <location>
        <begin position="20"/>
        <end position="504"/>
    </location>
</feature>
<dbReference type="PANTHER" id="PTHR12613">
    <property type="entry name" value="ERO1-RELATED"/>
    <property type="match status" value="1"/>
</dbReference>
<evidence type="ECO:0000256" key="18">
    <source>
        <dbReference type="PIRSR" id="PIRSR017205-3"/>
    </source>
</evidence>
<dbReference type="EMBL" id="JAYKXP010000026">
    <property type="protein sequence ID" value="KAK7044076.1"/>
    <property type="molecule type" value="Genomic_DNA"/>
</dbReference>
<evidence type="ECO:0000256" key="15">
    <source>
        <dbReference type="ARBA" id="ARBA00023284"/>
    </source>
</evidence>
<dbReference type="SUPFAM" id="SSF110019">
    <property type="entry name" value="ERO1-like"/>
    <property type="match status" value="1"/>
</dbReference>
<feature type="signal peptide" evidence="19">
    <location>
        <begin position="1"/>
        <end position="19"/>
    </location>
</feature>
<evidence type="ECO:0000256" key="7">
    <source>
        <dbReference type="ARBA" id="ARBA00022729"/>
    </source>
</evidence>
<evidence type="ECO:0000256" key="13">
    <source>
        <dbReference type="ARBA" id="ARBA00023157"/>
    </source>
</evidence>
<feature type="binding site" evidence="17">
    <location>
        <position position="233"/>
    </location>
    <ligand>
        <name>FAD</name>
        <dbReference type="ChEBI" id="CHEBI:57692"/>
    </ligand>
</feature>
<dbReference type="Proteomes" id="UP001383192">
    <property type="component" value="Unassembled WGS sequence"/>
</dbReference>
<keyword evidence="21" id="KW-1185">Reference proteome</keyword>
<dbReference type="InterPro" id="IPR007266">
    <property type="entry name" value="Ero1"/>
</dbReference>
<feature type="binding site" evidence="17">
    <location>
        <position position="194"/>
    </location>
    <ligand>
        <name>FAD</name>
        <dbReference type="ChEBI" id="CHEBI:57692"/>
    </ligand>
</feature>
<comment type="cofactor">
    <cofactor evidence="1 17">
        <name>FAD</name>
        <dbReference type="ChEBI" id="CHEBI:57692"/>
    </cofactor>
</comment>
<evidence type="ECO:0000256" key="19">
    <source>
        <dbReference type="SAM" id="SignalP"/>
    </source>
</evidence>
<dbReference type="GO" id="GO:0005789">
    <property type="term" value="C:endoplasmic reticulum membrane"/>
    <property type="evidence" value="ECO:0007669"/>
    <property type="project" value="UniProtKB-SubCell"/>
</dbReference>
<keyword evidence="11" id="KW-0560">Oxidoreductase</keyword>
<keyword evidence="5" id="KW-0813">Transport</keyword>
<evidence type="ECO:0000256" key="11">
    <source>
        <dbReference type="ARBA" id="ARBA00023002"/>
    </source>
</evidence>
<reference evidence="20 21" key="1">
    <citation type="submission" date="2024-01" db="EMBL/GenBank/DDBJ databases">
        <title>A draft genome for a cacao thread blight-causing isolate of Paramarasmius palmivorus.</title>
        <authorList>
            <person name="Baruah I.K."/>
            <person name="Bukari Y."/>
            <person name="Amoako-Attah I."/>
            <person name="Meinhardt L.W."/>
            <person name="Bailey B.A."/>
            <person name="Cohen S.P."/>
        </authorList>
    </citation>
    <scope>NUCLEOTIDE SEQUENCE [LARGE SCALE GENOMIC DNA]</scope>
    <source>
        <strain evidence="20 21">GH-12</strain>
    </source>
</reference>
<dbReference type="GO" id="GO:0071949">
    <property type="term" value="F:FAD binding"/>
    <property type="evidence" value="ECO:0007669"/>
    <property type="project" value="InterPro"/>
</dbReference>
<evidence type="ECO:0000256" key="3">
    <source>
        <dbReference type="ARBA" id="ARBA00008277"/>
    </source>
</evidence>
<dbReference type="AlphaFoldDB" id="A0AAW0CZY9"/>
<keyword evidence="13 18" id="KW-1015">Disulfide bond</keyword>
<evidence type="ECO:0000256" key="4">
    <source>
        <dbReference type="ARBA" id="ARBA00011802"/>
    </source>
</evidence>
<feature type="binding site" evidence="17">
    <location>
        <position position="265"/>
    </location>
    <ligand>
        <name>FAD</name>
        <dbReference type="ChEBI" id="CHEBI:57692"/>
    </ligand>
</feature>
<feature type="binding site" evidence="17">
    <location>
        <position position="236"/>
    </location>
    <ligand>
        <name>FAD</name>
        <dbReference type="ChEBI" id="CHEBI:57692"/>
    </ligand>
</feature>
<comment type="similarity">
    <text evidence="3">Belongs to the EROs family.</text>
</comment>
<comment type="subcellular location">
    <subcellularLocation>
        <location evidence="2">Endoplasmic reticulum membrane</location>
        <topology evidence="2">Peripheral membrane protein</topology>
        <orientation evidence="2">Lumenal side</orientation>
    </subcellularLocation>
</comment>
<dbReference type="GO" id="GO:0016972">
    <property type="term" value="F:thiol oxidase activity"/>
    <property type="evidence" value="ECO:0007669"/>
    <property type="project" value="InterPro"/>
</dbReference>
<feature type="binding site" evidence="17">
    <location>
        <position position="183"/>
    </location>
    <ligand>
        <name>FAD</name>
        <dbReference type="ChEBI" id="CHEBI:57692"/>
    </ligand>
</feature>
<evidence type="ECO:0000256" key="12">
    <source>
        <dbReference type="ARBA" id="ARBA00023136"/>
    </source>
</evidence>
<evidence type="ECO:0000256" key="14">
    <source>
        <dbReference type="ARBA" id="ARBA00023180"/>
    </source>
</evidence>
<keyword evidence="12" id="KW-0472">Membrane</keyword>
<dbReference type="PROSITE" id="PS51257">
    <property type="entry name" value="PROKAR_LIPOPROTEIN"/>
    <property type="match status" value="1"/>
</dbReference>
<dbReference type="PIRSF" id="PIRSF017205">
    <property type="entry name" value="ERO1"/>
    <property type="match status" value="1"/>
</dbReference>
<evidence type="ECO:0000256" key="16">
    <source>
        <dbReference type="PIRSR" id="PIRSR017205-1"/>
    </source>
</evidence>
<keyword evidence="10" id="KW-0249">Electron transport</keyword>
<dbReference type="GO" id="GO:0015035">
    <property type="term" value="F:protein-disulfide reductase activity"/>
    <property type="evidence" value="ECO:0007669"/>
    <property type="project" value="InterPro"/>
</dbReference>
<keyword evidence="8" id="KW-0256">Endoplasmic reticulum</keyword>
<accession>A0AAW0CZY9</accession>
<gene>
    <name evidence="20" type="primary">ERO1_2</name>
    <name evidence="20" type="ORF">VNI00_007792</name>
</gene>
<evidence type="ECO:0000256" key="17">
    <source>
        <dbReference type="PIRSR" id="PIRSR017205-2"/>
    </source>
</evidence>
<keyword evidence="14" id="KW-0325">Glycoprotein</keyword>